<dbReference type="SUPFAM" id="SSF50249">
    <property type="entry name" value="Nucleic acid-binding proteins"/>
    <property type="match status" value="1"/>
</dbReference>
<dbReference type="InterPro" id="IPR001247">
    <property type="entry name" value="ExoRNase_PH_dom1"/>
</dbReference>
<keyword evidence="2 8" id="KW-0963">Cytoplasm</keyword>
<feature type="binding site" evidence="8">
    <location>
        <position position="488"/>
    </location>
    <ligand>
        <name>Mg(2+)</name>
        <dbReference type="ChEBI" id="CHEBI:18420"/>
    </ligand>
</feature>
<name>A0A3M0BL38_9AQUI</name>
<dbReference type="SMART" id="SM00322">
    <property type="entry name" value="KH"/>
    <property type="match status" value="1"/>
</dbReference>
<dbReference type="NCBIfam" id="NF008805">
    <property type="entry name" value="PRK11824.1"/>
    <property type="match status" value="1"/>
</dbReference>
<evidence type="ECO:0000256" key="7">
    <source>
        <dbReference type="ARBA" id="ARBA00022884"/>
    </source>
</evidence>
<dbReference type="InterPro" id="IPR036612">
    <property type="entry name" value="KH_dom_type_1_sf"/>
</dbReference>
<evidence type="ECO:0000256" key="3">
    <source>
        <dbReference type="ARBA" id="ARBA00022679"/>
    </source>
</evidence>
<evidence type="ECO:0000256" key="5">
    <source>
        <dbReference type="ARBA" id="ARBA00022723"/>
    </source>
</evidence>
<dbReference type="SUPFAM" id="SSF46915">
    <property type="entry name" value="Polynucleotide phosphorylase/guanosine pentaphosphate synthase (PNPase/GPSI), domain 3"/>
    <property type="match status" value="1"/>
</dbReference>
<feature type="domain" description="S1 motif" evidence="9">
    <location>
        <begin position="624"/>
        <end position="694"/>
    </location>
</feature>
<dbReference type="FunFam" id="3.30.1370.10:FF:000001">
    <property type="entry name" value="Polyribonucleotide nucleotidyltransferase"/>
    <property type="match status" value="1"/>
</dbReference>
<organism evidence="10 11">
    <name type="scientific">Hydrogenothermus marinus</name>
    <dbReference type="NCBI Taxonomy" id="133270"/>
    <lineage>
        <taxon>Bacteria</taxon>
        <taxon>Pseudomonadati</taxon>
        <taxon>Aquificota</taxon>
        <taxon>Aquificia</taxon>
        <taxon>Aquificales</taxon>
        <taxon>Hydrogenothermaceae</taxon>
        <taxon>Hydrogenothermus</taxon>
    </lineage>
</organism>
<comment type="subcellular location">
    <subcellularLocation>
        <location evidence="8">Cytoplasm</location>
    </subcellularLocation>
</comment>
<dbReference type="Pfam" id="PF01138">
    <property type="entry name" value="RNase_PH"/>
    <property type="match status" value="2"/>
</dbReference>
<dbReference type="Gene3D" id="2.40.50.140">
    <property type="entry name" value="Nucleic acid-binding proteins"/>
    <property type="match status" value="1"/>
</dbReference>
<dbReference type="PANTHER" id="PTHR11252:SF0">
    <property type="entry name" value="POLYRIBONUCLEOTIDE NUCLEOTIDYLTRANSFERASE 1, MITOCHONDRIAL"/>
    <property type="match status" value="1"/>
</dbReference>
<evidence type="ECO:0000313" key="10">
    <source>
        <dbReference type="EMBL" id="RMA97961.1"/>
    </source>
</evidence>
<dbReference type="HAMAP" id="MF_01595">
    <property type="entry name" value="PNPase"/>
    <property type="match status" value="1"/>
</dbReference>
<dbReference type="GO" id="GO:0000287">
    <property type="term" value="F:magnesium ion binding"/>
    <property type="evidence" value="ECO:0007669"/>
    <property type="project" value="UniProtKB-UniRule"/>
</dbReference>
<keyword evidence="11" id="KW-1185">Reference proteome</keyword>
<dbReference type="Gene3D" id="3.30.1370.10">
    <property type="entry name" value="K Homology domain, type 1"/>
    <property type="match status" value="1"/>
</dbReference>
<dbReference type="GO" id="GO:0004654">
    <property type="term" value="F:polyribonucleotide nucleotidyltransferase activity"/>
    <property type="evidence" value="ECO:0007669"/>
    <property type="project" value="UniProtKB-UniRule"/>
</dbReference>
<keyword evidence="4 8" id="KW-0548">Nucleotidyltransferase</keyword>
<dbReference type="PIRSF" id="PIRSF005499">
    <property type="entry name" value="PNPase"/>
    <property type="match status" value="1"/>
</dbReference>
<keyword evidence="6 8" id="KW-0460">Magnesium</keyword>
<dbReference type="Gene3D" id="3.30.230.70">
    <property type="entry name" value="GHMP Kinase, N-terminal domain"/>
    <property type="match status" value="2"/>
</dbReference>
<dbReference type="InterPro" id="IPR036345">
    <property type="entry name" value="ExoRNase_PH_dom2_sf"/>
</dbReference>
<feature type="binding site" evidence="8">
    <location>
        <position position="494"/>
    </location>
    <ligand>
        <name>Mg(2+)</name>
        <dbReference type="ChEBI" id="CHEBI:18420"/>
    </ligand>
</feature>
<dbReference type="GO" id="GO:0000175">
    <property type="term" value="F:3'-5'-RNA exonuclease activity"/>
    <property type="evidence" value="ECO:0007669"/>
    <property type="project" value="TreeGrafter"/>
</dbReference>
<reference evidence="10 11" key="1">
    <citation type="submission" date="2018-10" db="EMBL/GenBank/DDBJ databases">
        <title>Genomic Encyclopedia of Archaeal and Bacterial Type Strains, Phase II (KMG-II): from individual species to whole genera.</title>
        <authorList>
            <person name="Goeker M."/>
        </authorList>
    </citation>
    <scope>NUCLEOTIDE SEQUENCE [LARGE SCALE GENOMIC DNA]</scope>
    <source>
        <strain evidence="10 11">VM1</strain>
    </source>
</reference>
<dbReference type="Proteomes" id="UP000280842">
    <property type="component" value="Unassembled WGS sequence"/>
</dbReference>
<comment type="similarity">
    <text evidence="1 8">Belongs to the polyribonucleotide nucleotidyltransferase family.</text>
</comment>
<evidence type="ECO:0000259" key="9">
    <source>
        <dbReference type="PROSITE" id="PS50126"/>
    </source>
</evidence>
<dbReference type="GO" id="GO:0006396">
    <property type="term" value="P:RNA processing"/>
    <property type="evidence" value="ECO:0007669"/>
    <property type="project" value="InterPro"/>
</dbReference>
<dbReference type="NCBIfam" id="TIGR03591">
    <property type="entry name" value="polynuc_phos"/>
    <property type="match status" value="1"/>
</dbReference>
<dbReference type="FunFam" id="3.30.230.70:FF:000001">
    <property type="entry name" value="Polyribonucleotide nucleotidyltransferase"/>
    <property type="match status" value="1"/>
</dbReference>
<dbReference type="InterPro" id="IPR004087">
    <property type="entry name" value="KH_dom"/>
</dbReference>
<dbReference type="InterPro" id="IPR004088">
    <property type="entry name" value="KH_dom_type_1"/>
</dbReference>
<protein>
    <recommendedName>
        <fullName evidence="8">Polyribonucleotide nucleotidyltransferase</fullName>
        <ecNumber evidence="8">2.7.7.8</ecNumber>
    </recommendedName>
    <alternativeName>
        <fullName evidence="8">Polynucleotide phosphorylase</fullName>
        <shortName evidence="8">PNPase</shortName>
    </alternativeName>
</protein>
<dbReference type="PROSITE" id="PS50084">
    <property type="entry name" value="KH_TYPE_1"/>
    <property type="match status" value="1"/>
</dbReference>
<comment type="caution">
    <text evidence="10">The sequence shown here is derived from an EMBL/GenBank/DDBJ whole genome shotgun (WGS) entry which is preliminary data.</text>
</comment>
<dbReference type="PANTHER" id="PTHR11252">
    <property type="entry name" value="POLYRIBONUCLEOTIDE NUCLEOTIDYLTRANSFERASE"/>
    <property type="match status" value="1"/>
</dbReference>
<dbReference type="InterPro" id="IPR015848">
    <property type="entry name" value="PNPase_PH_RNA-bd_bac/org-type"/>
</dbReference>
<dbReference type="SUPFAM" id="SSF54791">
    <property type="entry name" value="Eukaryotic type KH-domain (KH-domain type I)"/>
    <property type="match status" value="1"/>
</dbReference>
<dbReference type="CDD" id="cd02393">
    <property type="entry name" value="KH-I_PNPase"/>
    <property type="match status" value="1"/>
</dbReference>
<dbReference type="RefSeq" id="WP_121922718.1">
    <property type="nucleotide sequence ID" value="NZ_REFO01000010.1"/>
</dbReference>
<evidence type="ECO:0000256" key="4">
    <source>
        <dbReference type="ARBA" id="ARBA00022695"/>
    </source>
</evidence>
<dbReference type="InterPro" id="IPR036456">
    <property type="entry name" value="PNPase_PH_RNA-bd_sf"/>
</dbReference>
<keyword evidence="7 8" id="KW-0694">RNA-binding</keyword>
<dbReference type="GO" id="GO:0003723">
    <property type="term" value="F:RNA binding"/>
    <property type="evidence" value="ECO:0007669"/>
    <property type="project" value="UniProtKB-UniRule"/>
</dbReference>
<dbReference type="InterPro" id="IPR020568">
    <property type="entry name" value="Ribosomal_Su5_D2-typ_SF"/>
</dbReference>
<dbReference type="PROSITE" id="PS50126">
    <property type="entry name" value="S1"/>
    <property type="match status" value="1"/>
</dbReference>
<dbReference type="Pfam" id="PF03726">
    <property type="entry name" value="PNPase"/>
    <property type="match status" value="1"/>
</dbReference>
<dbReference type="InterPro" id="IPR027408">
    <property type="entry name" value="PNPase/RNase_PH_dom_sf"/>
</dbReference>
<proteinExistence type="inferred from homology"/>
<dbReference type="OrthoDB" id="9804305at2"/>
<dbReference type="SUPFAM" id="SSF55666">
    <property type="entry name" value="Ribonuclease PH domain 2-like"/>
    <property type="match status" value="2"/>
</dbReference>
<keyword evidence="3 8" id="KW-0808">Transferase</keyword>
<comment type="catalytic activity">
    <reaction evidence="8">
        <text>RNA(n+1) + phosphate = RNA(n) + a ribonucleoside 5'-diphosphate</text>
        <dbReference type="Rhea" id="RHEA:22096"/>
        <dbReference type="Rhea" id="RHEA-COMP:14527"/>
        <dbReference type="Rhea" id="RHEA-COMP:17342"/>
        <dbReference type="ChEBI" id="CHEBI:43474"/>
        <dbReference type="ChEBI" id="CHEBI:57930"/>
        <dbReference type="ChEBI" id="CHEBI:140395"/>
        <dbReference type="EC" id="2.7.7.8"/>
    </reaction>
</comment>
<dbReference type="FunFam" id="3.30.230.70:FF:000002">
    <property type="entry name" value="Polyribonucleotide nucleotidyltransferase"/>
    <property type="match status" value="1"/>
</dbReference>
<sequence>MDNANYTAYTVSEKIDDSVITIETGYFARQSSGAVIVKQGGTEVFVAVVVSPEAQPDIDFLPLTVEYREKTYAYGKIPGGFVKREGKPSNREILVSRLIDRPIRPLFPKGFHNDIIITAMTLSADDKHDPDVLAILGASAALTISEAPFEGPIAGVRVGRVDGKFVINPTYEEREKSDLDIVVAGSKDAIVMVEGGSEEVPEEIILDAIMFGHEYIKKLIDFQLELASKVGKEKIVVEKDEFEEDLKNKLVNYKEEILNAFKIEDKKQRNRTIDEIFNKVIEDLEIPEELQTKAGFVFKEFVSEVMREQVFKEKIRIDGRKPDEIRPIWIKVHPLPRPHGSAIFTRGQTQALGVVTLGAPGEEQIEESIEEGEEKKRFMLHYNFPPFSVGEARPPRAPSRREIGHGALAERALEPLIPSEEEFPYVIRVVSEILESNGSTSMASVCVGSLSLFDAGVPMKKHVAGIAMGLLKNEDEYIILTDILGDEDHLGDMDFKVAGTRDGVTAIQMDIKIKGLTKEILQEALERAREARLYILDLMYDAIPKPREEVSKYAPTVVKLRVLPDKVPLIIGPSGKNIKKIIDETGVKIDIEPDGLVKIYAVNKEAADKAAAMIDELVMDIEKGDVFLGKVTRVEDYGAFVELLPGRLSLLHVSQITGERLKSAKDKISVGDVLKVKVIDVDEQGRAKVSLLDVKEEDIPKNKDIFQG</sequence>
<dbReference type="Pfam" id="PF03725">
    <property type="entry name" value="RNase_PH_C"/>
    <property type="match status" value="2"/>
</dbReference>
<dbReference type="GO" id="GO:0006402">
    <property type="term" value="P:mRNA catabolic process"/>
    <property type="evidence" value="ECO:0007669"/>
    <property type="project" value="UniProtKB-UniRule"/>
</dbReference>
<dbReference type="EC" id="2.7.7.8" evidence="8"/>
<gene>
    <name evidence="8" type="primary">pnp</name>
    <name evidence="10" type="ORF">CLV39_0599</name>
</gene>
<dbReference type="InterPro" id="IPR012340">
    <property type="entry name" value="NA-bd_OB-fold"/>
</dbReference>
<comment type="cofactor">
    <cofactor evidence="8">
        <name>Mg(2+)</name>
        <dbReference type="ChEBI" id="CHEBI:18420"/>
    </cofactor>
</comment>
<evidence type="ECO:0000256" key="6">
    <source>
        <dbReference type="ARBA" id="ARBA00022842"/>
    </source>
</evidence>
<dbReference type="InterPro" id="IPR003029">
    <property type="entry name" value="S1_domain"/>
</dbReference>
<evidence type="ECO:0000313" key="11">
    <source>
        <dbReference type="Proteomes" id="UP000280842"/>
    </source>
</evidence>
<dbReference type="Pfam" id="PF00013">
    <property type="entry name" value="KH_1"/>
    <property type="match status" value="1"/>
</dbReference>
<dbReference type="SMART" id="SM00316">
    <property type="entry name" value="S1"/>
    <property type="match status" value="1"/>
</dbReference>
<dbReference type="Pfam" id="PF00575">
    <property type="entry name" value="S1"/>
    <property type="match status" value="1"/>
</dbReference>
<dbReference type="EMBL" id="REFO01000010">
    <property type="protein sequence ID" value="RMA97961.1"/>
    <property type="molecule type" value="Genomic_DNA"/>
</dbReference>
<comment type="function">
    <text evidence="8">Involved in mRNA degradation. Catalyzes the phosphorolysis of single-stranded polyribonucleotides processively in the 3'- to 5'-direction.</text>
</comment>
<dbReference type="InterPro" id="IPR015847">
    <property type="entry name" value="ExoRNase_PH_dom2"/>
</dbReference>
<dbReference type="CDD" id="cd11363">
    <property type="entry name" value="RNase_PH_PNPase_1"/>
    <property type="match status" value="1"/>
</dbReference>
<evidence type="ECO:0000256" key="8">
    <source>
        <dbReference type="HAMAP-Rule" id="MF_01595"/>
    </source>
</evidence>
<dbReference type="AlphaFoldDB" id="A0A3M0BL38"/>
<dbReference type="CDD" id="cd11364">
    <property type="entry name" value="RNase_PH_PNPase_2"/>
    <property type="match status" value="1"/>
</dbReference>
<dbReference type="GO" id="GO:0005829">
    <property type="term" value="C:cytosol"/>
    <property type="evidence" value="ECO:0007669"/>
    <property type="project" value="TreeGrafter"/>
</dbReference>
<dbReference type="SUPFAM" id="SSF54211">
    <property type="entry name" value="Ribosomal protein S5 domain 2-like"/>
    <property type="match status" value="2"/>
</dbReference>
<evidence type="ECO:0000256" key="1">
    <source>
        <dbReference type="ARBA" id="ARBA00007404"/>
    </source>
</evidence>
<dbReference type="InterPro" id="IPR012162">
    <property type="entry name" value="PNPase"/>
</dbReference>
<evidence type="ECO:0000256" key="2">
    <source>
        <dbReference type="ARBA" id="ARBA00022490"/>
    </source>
</evidence>
<accession>A0A3M0BL38</accession>
<keyword evidence="5 8" id="KW-0479">Metal-binding</keyword>